<dbReference type="SUPFAM" id="SSF52949">
    <property type="entry name" value="Macro domain-like"/>
    <property type="match status" value="1"/>
</dbReference>
<proteinExistence type="predicted"/>
<name>F0WC18_9STRA</name>
<evidence type="ECO:0000313" key="2">
    <source>
        <dbReference type="EMBL" id="CCA18699.1"/>
    </source>
</evidence>
<dbReference type="PANTHER" id="PTHR11106:SF27">
    <property type="entry name" value="MACRO DOMAIN-CONTAINING PROTEIN"/>
    <property type="match status" value="1"/>
</dbReference>
<evidence type="ECO:0000259" key="1">
    <source>
        <dbReference type="PROSITE" id="PS51154"/>
    </source>
</evidence>
<dbReference type="AlphaFoldDB" id="F0WC18"/>
<sequence length="336" mass="37848">MIQPPCRPSRNLKLAGRKNSRTIVQFPMGRLSECHDLFGPIIPFLEPVELENYCLAVQETQRGIQNLINTSRWKYFLRVDFKIGDTFFQASSVDKSQYTRYRSSLSSKTEVIKSPVESDLLSGCLEMKNYLAIATLHRCFMDNVYITEGDIGCVSEIDGHQVDCVAFPTSSGLLNPGIGVAGRIHSLAGPTLNSYLMNNRTNINQKYGSFAFATPAFDMAGVKKLIHCVGPYYNQSKCDSKLYEAYVLALQEIWNSDGIDCAAFVSISTGNNRYPPEEASILALTAMLDMMRKFRWRTRLAVVCIDRAIYQSFLRAKVQVWNTLASNYFPFPNILS</sequence>
<gene>
    <name evidence="2" type="primary">AlNc14C55G4205</name>
    <name evidence="2" type="ORF">ALNC14_048420</name>
</gene>
<dbReference type="PROSITE" id="PS51154">
    <property type="entry name" value="MACRO"/>
    <property type="match status" value="1"/>
</dbReference>
<dbReference type="EMBL" id="FR824100">
    <property type="protein sequence ID" value="CCA18699.1"/>
    <property type="molecule type" value="Genomic_DNA"/>
</dbReference>
<dbReference type="Pfam" id="PF01661">
    <property type="entry name" value="Macro"/>
    <property type="match status" value="1"/>
</dbReference>
<protein>
    <submittedName>
        <fullName evidence="2">Uncharacterized protein AlNc14C55G4205</fullName>
    </submittedName>
</protein>
<dbReference type="InterPro" id="IPR043472">
    <property type="entry name" value="Macro_dom-like"/>
</dbReference>
<dbReference type="HOGENOM" id="CLU_041870_0_0_1"/>
<dbReference type="PANTHER" id="PTHR11106">
    <property type="entry name" value="GANGLIOSIDE INDUCED DIFFERENTIATION ASSOCIATED PROTEIN 2-RELATED"/>
    <property type="match status" value="1"/>
</dbReference>
<reference evidence="2" key="1">
    <citation type="journal article" date="2011" name="PLoS Biol.">
        <title>Gene gain and loss during evolution of obligate parasitism in the white rust pathogen of Arabidopsis thaliana.</title>
        <authorList>
            <person name="Kemen E."/>
            <person name="Gardiner A."/>
            <person name="Schultz-Larsen T."/>
            <person name="Kemen A.C."/>
            <person name="Balmuth A.L."/>
            <person name="Robert-Seilaniantz A."/>
            <person name="Bailey K."/>
            <person name="Holub E."/>
            <person name="Studholme D.J."/>
            <person name="Maclean D."/>
            <person name="Jones J.D."/>
        </authorList>
    </citation>
    <scope>NUCLEOTIDE SEQUENCE</scope>
</reference>
<reference evidence="2" key="2">
    <citation type="submission" date="2011-02" db="EMBL/GenBank/DDBJ databases">
        <authorList>
            <person name="MacLean D."/>
        </authorList>
    </citation>
    <scope>NUCLEOTIDE SEQUENCE</scope>
</reference>
<dbReference type="Gene3D" id="3.40.220.10">
    <property type="entry name" value="Leucine Aminopeptidase, subunit E, domain 1"/>
    <property type="match status" value="1"/>
</dbReference>
<organism evidence="2">
    <name type="scientific">Albugo laibachii Nc14</name>
    <dbReference type="NCBI Taxonomy" id="890382"/>
    <lineage>
        <taxon>Eukaryota</taxon>
        <taxon>Sar</taxon>
        <taxon>Stramenopiles</taxon>
        <taxon>Oomycota</taxon>
        <taxon>Peronosporomycetes</taxon>
        <taxon>Albuginales</taxon>
        <taxon>Albuginaceae</taxon>
        <taxon>Albugo</taxon>
    </lineage>
</organism>
<accession>F0WC18</accession>
<dbReference type="InterPro" id="IPR002589">
    <property type="entry name" value="Macro_dom"/>
</dbReference>
<feature type="domain" description="Macro" evidence="1">
    <location>
        <begin position="131"/>
        <end position="329"/>
    </location>
</feature>